<feature type="transmembrane region" description="Helical" evidence="9">
    <location>
        <begin position="65"/>
        <end position="83"/>
    </location>
</feature>
<dbReference type="GO" id="GO:0005789">
    <property type="term" value="C:endoplasmic reticulum membrane"/>
    <property type="evidence" value="ECO:0007669"/>
    <property type="project" value="TreeGrafter"/>
</dbReference>
<feature type="transmembrane region" description="Helical" evidence="9">
    <location>
        <begin position="139"/>
        <end position="159"/>
    </location>
</feature>
<dbReference type="PANTHER" id="PTHR46187:SF3">
    <property type="entry name" value="ALKALINE CERAMIDASE 3"/>
    <property type="match status" value="1"/>
</dbReference>
<evidence type="ECO:0000256" key="8">
    <source>
        <dbReference type="PIRSR" id="PIRSR608901-2"/>
    </source>
</evidence>
<evidence type="ECO:0000313" key="11">
    <source>
        <dbReference type="Proteomes" id="UP001209540"/>
    </source>
</evidence>
<feature type="binding site" evidence="7">
    <location>
        <position position="22"/>
    </location>
    <ligand>
        <name>Ca(2+)</name>
        <dbReference type="ChEBI" id="CHEBI:29108"/>
    </ligand>
</feature>
<feature type="binding site" evidence="8">
    <location>
        <position position="80"/>
    </location>
    <ligand>
        <name>Zn(2+)</name>
        <dbReference type="ChEBI" id="CHEBI:29105"/>
        <note>catalytic</note>
    </ligand>
</feature>
<evidence type="ECO:0000256" key="6">
    <source>
        <dbReference type="ARBA" id="ARBA00023136"/>
    </source>
</evidence>
<evidence type="ECO:0000256" key="7">
    <source>
        <dbReference type="PIRSR" id="PIRSR608901-1"/>
    </source>
</evidence>
<keyword evidence="7" id="KW-0479">Metal-binding</keyword>
<dbReference type="EMBL" id="JAIXMP010000021">
    <property type="protein sequence ID" value="KAI9256479.1"/>
    <property type="molecule type" value="Genomic_DNA"/>
</dbReference>
<accession>A0AAD5PBY9</accession>
<reference evidence="10" key="2">
    <citation type="submission" date="2023-02" db="EMBL/GenBank/DDBJ databases">
        <authorList>
            <consortium name="DOE Joint Genome Institute"/>
            <person name="Mondo S.J."/>
            <person name="Chang Y."/>
            <person name="Wang Y."/>
            <person name="Ahrendt S."/>
            <person name="Andreopoulos W."/>
            <person name="Barry K."/>
            <person name="Beard J."/>
            <person name="Benny G.L."/>
            <person name="Blankenship S."/>
            <person name="Bonito G."/>
            <person name="Cuomo C."/>
            <person name="Desiro A."/>
            <person name="Gervers K.A."/>
            <person name="Hundley H."/>
            <person name="Kuo A."/>
            <person name="LaButti K."/>
            <person name="Lang B.F."/>
            <person name="Lipzen A."/>
            <person name="O'Donnell K."/>
            <person name="Pangilinan J."/>
            <person name="Reynolds N."/>
            <person name="Sandor L."/>
            <person name="Smith M.W."/>
            <person name="Tsang A."/>
            <person name="Grigoriev I.V."/>
            <person name="Stajich J.E."/>
            <person name="Spatafora J.W."/>
        </authorList>
    </citation>
    <scope>NUCLEOTIDE SEQUENCE</scope>
    <source>
        <strain evidence="10">RSA 2281</strain>
    </source>
</reference>
<evidence type="ECO:0000313" key="10">
    <source>
        <dbReference type="EMBL" id="KAI9256479.1"/>
    </source>
</evidence>
<comment type="cofactor">
    <cofactor evidence="8">
        <name>Zn(2+)</name>
        <dbReference type="ChEBI" id="CHEBI:29105"/>
    </cofactor>
</comment>
<evidence type="ECO:0000256" key="5">
    <source>
        <dbReference type="ARBA" id="ARBA00022989"/>
    </source>
</evidence>
<dbReference type="GO" id="GO:0016811">
    <property type="term" value="F:hydrolase activity, acting on carbon-nitrogen (but not peptide) bonds, in linear amides"/>
    <property type="evidence" value="ECO:0007669"/>
    <property type="project" value="InterPro"/>
</dbReference>
<comment type="similarity">
    <text evidence="2">Belongs to the alkaline ceramidase family.</text>
</comment>
<dbReference type="PANTHER" id="PTHR46187">
    <property type="entry name" value="ALKALINE CERAMIDASE 3"/>
    <property type="match status" value="1"/>
</dbReference>
<comment type="caution">
    <text evidence="10">The sequence shown here is derived from an EMBL/GenBank/DDBJ whole genome shotgun (WGS) entry which is preliminary data.</text>
</comment>
<organism evidence="10 11">
    <name type="scientific">Phascolomyces articulosus</name>
    <dbReference type="NCBI Taxonomy" id="60185"/>
    <lineage>
        <taxon>Eukaryota</taxon>
        <taxon>Fungi</taxon>
        <taxon>Fungi incertae sedis</taxon>
        <taxon>Mucoromycota</taxon>
        <taxon>Mucoromycotina</taxon>
        <taxon>Mucoromycetes</taxon>
        <taxon>Mucorales</taxon>
        <taxon>Lichtheimiaceae</taxon>
        <taxon>Phascolomyces</taxon>
    </lineage>
</organism>
<protein>
    <submittedName>
        <fullName evidence="10">Alkaline phytoceramidase family protein</fullName>
    </submittedName>
</protein>
<sequence length="258" mass="30072">MSSNKLTEGYWGPITSSVDWCEENYTHSYYIAEFWNTVSSLAMVVLGLLGVTLHHRSIGWRLTGSYFLIVVVGIGSVLFHATLQFEHQMWDEVPMVWTACYLFYVLLAEHGYEGDVYPICISIYCALATYVTSQSAGKIQFIMFQSSFGCVMWSCLWFVLKMYRATKNQEIVRLFHRGAQFLALALGVWLFDKNLCFVYEKYHLFNPQLHAWWHVLMCTSLHFFYVACGYQVVLKEKPQICYFGHLIPYVRVDKNKKD</sequence>
<comment type="subcellular location">
    <subcellularLocation>
        <location evidence="1">Membrane</location>
        <topology evidence="1">Multi-pass membrane protein</topology>
    </subcellularLocation>
</comment>
<feature type="binding site" evidence="7">
    <location>
        <position position="24"/>
    </location>
    <ligand>
        <name>Ca(2+)</name>
        <dbReference type="ChEBI" id="CHEBI:29108"/>
    </ligand>
</feature>
<feature type="binding site" evidence="8">
    <location>
        <position position="214"/>
    </location>
    <ligand>
        <name>Zn(2+)</name>
        <dbReference type="ChEBI" id="CHEBI:29105"/>
        <note>catalytic</note>
    </ligand>
</feature>
<evidence type="ECO:0000256" key="1">
    <source>
        <dbReference type="ARBA" id="ARBA00004141"/>
    </source>
</evidence>
<keyword evidence="4" id="KW-0378">Hydrolase</keyword>
<dbReference type="AlphaFoldDB" id="A0AAD5PBY9"/>
<feature type="transmembrane region" description="Helical" evidence="9">
    <location>
        <begin position="211"/>
        <end position="233"/>
    </location>
</feature>
<feature type="binding site" evidence="8">
    <location>
        <position position="210"/>
    </location>
    <ligand>
        <name>Zn(2+)</name>
        <dbReference type="ChEBI" id="CHEBI:29105"/>
        <note>catalytic</note>
    </ligand>
</feature>
<keyword evidence="11" id="KW-1185">Reference proteome</keyword>
<proteinExistence type="inferred from homology"/>
<keyword evidence="5 9" id="KW-1133">Transmembrane helix</keyword>
<reference evidence="10" key="1">
    <citation type="journal article" date="2022" name="IScience">
        <title>Evolution of zygomycete secretomes and the origins of terrestrial fungal ecologies.</title>
        <authorList>
            <person name="Chang Y."/>
            <person name="Wang Y."/>
            <person name="Mondo S."/>
            <person name="Ahrendt S."/>
            <person name="Andreopoulos W."/>
            <person name="Barry K."/>
            <person name="Beard J."/>
            <person name="Benny G.L."/>
            <person name="Blankenship S."/>
            <person name="Bonito G."/>
            <person name="Cuomo C."/>
            <person name="Desiro A."/>
            <person name="Gervers K.A."/>
            <person name="Hundley H."/>
            <person name="Kuo A."/>
            <person name="LaButti K."/>
            <person name="Lang B.F."/>
            <person name="Lipzen A."/>
            <person name="O'Donnell K."/>
            <person name="Pangilinan J."/>
            <person name="Reynolds N."/>
            <person name="Sandor L."/>
            <person name="Smith M.E."/>
            <person name="Tsang A."/>
            <person name="Grigoriev I.V."/>
            <person name="Stajich J.E."/>
            <person name="Spatafora J.W."/>
        </authorList>
    </citation>
    <scope>NUCLEOTIDE SEQUENCE</scope>
    <source>
        <strain evidence="10">RSA 2281</strain>
    </source>
</reference>
<feature type="binding site" evidence="7">
    <location>
        <position position="19"/>
    </location>
    <ligand>
        <name>Ca(2+)</name>
        <dbReference type="ChEBI" id="CHEBI:29108"/>
    </ligand>
</feature>
<dbReference type="Proteomes" id="UP001209540">
    <property type="component" value="Unassembled WGS sequence"/>
</dbReference>
<dbReference type="GO" id="GO:0046514">
    <property type="term" value="P:ceramide catabolic process"/>
    <property type="evidence" value="ECO:0007669"/>
    <property type="project" value="TreeGrafter"/>
</dbReference>
<keyword evidence="6 9" id="KW-0472">Membrane</keyword>
<feature type="transmembrane region" description="Helical" evidence="9">
    <location>
        <begin position="34"/>
        <end position="53"/>
    </location>
</feature>
<keyword evidence="8" id="KW-0862">Zinc</keyword>
<feature type="transmembrane region" description="Helical" evidence="9">
    <location>
        <begin position="171"/>
        <end position="191"/>
    </location>
</feature>
<evidence type="ECO:0000256" key="3">
    <source>
        <dbReference type="ARBA" id="ARBA00022692"/>
    </source>
</evidence>
<gene>
    <name evidence="10" type="ORF">BDA99DRAFT_516520</name>
</gene>
<feature type="binding site" evidence="7">
    <location>
        <position position="20"/>
    </location>
    <ligand>
        <name>Ca(2+)</name>
        <dbReference type="ChEBI" id="CHEBI:29108"/>
    </ligand>
</feature>
<keyword evidence="7" id="KW-0106">Calcium</keyword>
<evidence type="ECO:0000256" key="2">
    <source>
        <dbReference type="ARBA" id="ARBA00009780"/>
    </source>
</evidence>
<dbReference type="GO" id="GO:0046513">
    <property type="term" value="P:ceramide biosynthetic process"/>
    <property type="evidence" value="ECO:0007669"/>
    <property type="project" value="TreeGrafter"/>
</dbReference>
<dbReference type="GO" id="GO:0046872">
    <property type="term" value="F:metal ion binding"/>
    <property type="evidence" value="ECO:0007669"/>
    <property type="project" value="UniProtKB-KW"/>
</dbReference>
<evidence type="ECO:0000256" key="9">
    <source>
        <dbReference type="SAM" id="Phobius"/>
    </source>
</evidence>
<feature type="binding site" evidence="7">
    <location>
        <position position="33"/>
    </location>
    <ligand>
        <name>Ca(2+)</name>
        <dbReference type="ChEBI" id="CHEBI:29108"/>
    </ligand>
</feature>
<name>A0AAD5PBY9_9FUNG</name>
<evidence type="ECO:0000256" key="4">
    <source>
        <dbReference type="ARBA" id="ARBA00022801"/>
    </source>
</evidence>
<dbReference type="InterPro" id="IPR008901">
    <property type="entry name" value="ACER"/>
</dbReference>
<dbReference type="Pfam" id="PF05875">
    <property type="entry name" value="Ceramidase"/>
    <property type="match status" value="1"/>
</dbReference>
<keyword evidence="3 9" id="KW-0812">Transmembrane</keyword>